<dbReference type="InterPro" id="IPR046960">
    <property type="entry name" value="PPR_At4g14850-like_plant"/>
</dbReference>
<dbReference type="Pfam" id="PF13041">
    <property type="entry name" value="PPR_2"/>
    <property type="match status" value="2"/>
</dbReference>
<sequence length="356" mass="39740">MRRARKVFDGMGERNVITWNAMVVGYVNAGELGMARAVFDEMTERNVVSWSVLVMGYCKGCLLDDARELFDRMPNKNLVSWSVMITGYSQSGRAEEAMGLFWEMERTGVALDPATMTGVISAAAQLGRAELANWIGCYVDRNGIERNERVLTALVDMHAKCGNVEQALHLFDEIPYRDVFSYAALLNGLASNGHGEKALEIFYRMRADGIKPDHITFVGVLSACSHAGLVDMGLEFWESMVRDYEIERGPDHYACVVDMLSRAGRLEEAFEMAWSMPKGPHPGALGALLAGCKTYRNLEIAERIAGKLFELEPGNTGNYILLSSIYASKDRWEDAARVRRVMKERCSQKSPGSSWF</sequence>
<dbReference type="Proteomes" id="UP000243459">
    <property type="component" value="Chromosome 10"/>
</dbReference>
<reference evidence="4" key="1">
    <citation type="journal article" date="2017" name="Nat. Commun.">
        <title>The asparagus genome sheds light on the origin and evolution of a young Y chromosome.</title>
        <authorList>
            <person name="Harkess A."/>
            <person name="Zhou J."/>
            <person name="Xu C."/>
            <person name="Bowers J.E."/>
            <person name="Van der Hulst R."/>
            <person name="Ayyampalayam S."/>
            <person name="Mercati F."/>
            <person name="Riccardi P."/>
            <person name="McKain M.R."/>
            <person name="Kakrana A."/>
            <person name="Tang H."/>
            <person name="Ray J."/>
            <person name="Groenendijk J."/>
            <person name="Arikit S."/>
            <person name="Mathioni S.M."/>
            <person name="Nakano M."/>
            <person name="Shan H."/>
            <person name="Telgmann-Rauber A."/>
            <person name="Kanno A."/>
            <person name="Yue Z."/>
            <person name="Chen H."/>
            <person name="Li W."/>
            <person name="Chen Y."/>
            <person name="Xu X."/>
            <person name="Zhang Y."/>
            <person name="Luo S."/>
            <person name="Chen H."/>
            <person name="Gao J."/>
            <person name="Mao Z."/>
            <person name="Pires J.C."/>
            <person name="Luo M."/>
            <person name="Kudrna D."/>
            <person name="Wing R.A."/>
            <person name="Meyers B.C."/>
            <person name="Yi K."/>
            <person name="Kong H."/>
            <person name="Lavrijsen P."/>
            <person name="Sunseri F."/>
            <person name="Falavigna A."/>
            <person name="Ye Y."/>
            <person name="Leebens-Mack J.H."/>
            <person name="Chen G."/>
        </authorList>
    </citation>
    <scope>NUCLEOTIDE SEQUENCE [LARGE SCALE GENOMIC DNA]</scope>
    <source>
        <strain evidence="4">cv. DH0086</strain>
    </source>
</reference>
<dbReference type="InterPro" id="IPR002885">
    <property type="entry name" value="PPR_rpt"/>
</dbReference>
<protein>
    <recommendedName>
        <fullName evidence="5">Pentacotripeptide-repeat region of PRORP domain-containing protein</fullName>
    </recommendedName>
</protein>
<keyword evidence="4" id="KW-1185">Reference proteome</keyword>
<dbReference type="EMBL" id="CM007390">
    <property type="protein sequence ID" value="ONK56801.1"/>
    <property type="molecule type" value="Genomic_DNA"/>
</dbReference>
<dbReference type="NCBIfam" id="TIGR00756">
    <property type="entry name" value="PPR"/>
    <property type="match status" value="4"/>
</dbReference>
<evidence type="ECO:0000313" key="4">
    <source>
        <dbReference type="Proteomes" id="UP000243459"/>
    </source>
</evidence>
<feature type="repeat" description="PPR" evidence="2">
    <location>
        <begin position="15"/>
        <end position="49"/>
    </location>
</feature>
<dbReference type="PROSITE" id="PS51375">
    <property type="entry name" value="PPR"/>
    <property type="match status" value="3"/>
</dbReference>
<accession>A0A5P1E2E6</accession>
<dbReference type="InterPro" id="IPR011990">
    <property type="entry name" value="TPR-like_helical_dom_sf"/>
</dbReference>
<dbReference type="OMA" id="RAGWLHE"/>
<evidence type="ECO:0008006" key="5">
    <source>
        <dbReference type="Google" id="ProtNLM"/>
    </source>
</evidence>
<evidence type="ECO:0000256" key="2">
    <source>
        <dbReference type="PROSITE-ProRule" id="PRU00708"/>
    </source>
</evidence>
<dbReference type="Pfam" id="PF01535">
    <property type="entry name" value="PPR"/>
    <property type="match status" value="3"/>
</dbReference>
<dbReference type="FunFam" id="1.25.40.10:FF:000090">
    <property type="entry name" value="Pentatricopeptide repeat-containing protein, chloroplastic"/>
    <property type="match status" value="1"/>
</dbReference>
<proteinExistence type="predicted"/>
<feature type="repeat" description="PPR" evidence="2">
    <location>
        <begin position="77"/>
        <end position="111"/>
    </location>
</feature>
<gene>
    <name evidence="3" type="ORF">A4U43_C10F13130</name>
</gene>
<evidence type="ECO:0000256" key="1">
    <source>
        <dbReference type="ARBA" id="ARBA00022737"/>
    </source>
</evidence>
<dbReference type="InterPro" id="IPR046848">
    <property type="entry name" value="E_motif"/>
</dbReference>
<dbReference type="Gene3D" id="1.25.40.10">
    <property type="entry name" value="Tetratricopeptide repeat domain"/>
    <property type="match status" value="3"/>
</dbReference>
<dbReference type="GO" id="GO:0009451">
    <property type="term" value="P:RNA modification"/>
    <property type="evidence" value="ECO:0007669"/>
    <property type="project" value="InterPro"/>
</dbReference>
<dbReference type="PANTHER" id="PTHR47926">
    <property type="entry name" value="PENTATRICOPEPTIDE REPEAT-CONTAINING PROTEIN"/>
    <property type="match status" value="1"/>
</dbReference>
<dbReference type="SUPFAM" id="SSF48452">
    <property type="entry name" value="TPR-like"/>
    <property type="match status" value="1"/>
</dbReference>
<dbReference type="AlphaFoldDB" id="A0A5P1E2E6"/>
<organism evidence="3 4">
    <name type="scientific">Asparagus officinalis</name>
    <name type="common">Garden asparagus</name>
    <dbReference type="NCBI Taxonomy" id="4686"/>
    <lineage>
        <taxon>Eukaryota</taxon>
        <taxon>Viridiplantae</taxon>
        <taxon>Streptophyta</taxon>
        <taxon>Embryophyta</taxon>
        <taxon>Tracheophyta</taxon>
        <taxon>Spermatophyta</taxon>
        <taxon>Magnoliopsida</taxon>
        <taxon>Liliopsida</taxon>
        <taxon>Asparagales</taxon>
        <taxon>Asparagaceae</taxon>
        <taxon>Asparagoideae</taxon>
        <taxon>Asparagus</taxon>
    </lineage>
</organism>
<dbReference type="PANTHER" id="PTHR47926:SF509">
    <property type="entry name" value="(WILD MALAYSIAN BANANA) HYPOTHETICAL PROTEIN"/>
    <property type="match status" value="1"/>
</dbReference>
<feature type="repeat" description="PPR" evidence="2">
    <location>
        <begin position="178"/>
        <end position="212"/>
    </location>
</feature>
<dbReference type="Pfam" id="PF20431">
    <property type="entry name" value="E_motif"/>
    <property type="match status" value="1"/>
</dbReference>
<name>A0A5P1E2E6_ASPOF</name>
<keyword evidence="1" id="KW-0677">Repeat</keyword>
<dbReference type="Gramene" id="ONK56801">
    <property type="protein sequence ID" value="ONK56801"/>
    <property type="gene ID" value="A4U43_C10F13130"/>
</dbReference>
<dbReference type="GO" id="GO:0003723">
    <property type="term" value="F:RNA binding"/>
    <property type="evidence" value="ECO:0007669"/>
    <property type="project" value="InterPro"/>
</dbReference>
<evidence type="ECO:0000313" key="3">
    <source>
        <dbReference type="EMBL" id="ONK56801.1"/>
    </source>
</evidence>